<keyword evidence="5 11" id="KW-0863">Zinc-finger</keyword>
<evidence type="ECO:0000256" key="11">
    <source>
        <dbReference type="PROSITE-ProRule" id="PRU00042"/>
    </source>
</evidence>
<keyword evidence="3" id="KW-0479">Metal-binding</keyword>
<dbReference type="GO" id="GO:0008270">
    <property type="term" value="F:zinc ion binding"/>
    <property type="evidence" value="ECO:0007669"/>
    <property type="project" value="UniProtKB-KW"/>
</dbReference>
<dbReference type="Ensembl" id="ENSPNAT00000011220.2">
    <property type="protein sequence ID" value="ENSPNAP00000024026.2"/>
    <property type="gene ID" value="ENSPNAG00000001043.2"/>
</dbReference>
<name>A0A3B4DLN7_PYGNA</name>
<dbReference type="PANTHER" id="PTHR24403:SF63">
    <property type="entry name" value="SI:DKEY-154P10.3"/>
    <property type="match status" value="1"/>
</dbReference>
<feature type="compositionally biased region" description="Basic residues" evidence="12">
    <location>
        <begin position="369"/>
        <end position="379"/>
    </location>
</feature>
<feature type="domain" description="C2H2-type" evidence="13">
    <location>
        <begin position="349"/>
        <end position="379"/>
    </location>
</feature>
<dbReference type="Pfam" id="PF13909">
    <property type="entry name" value="zf-H2C2_5"/>
    <property type="match status" value="1"/>
</dbReference>
<dbReference type="PROSITE" id="PS50157">
    <property type="entry name" value="ZINC_FINGER_C2H2_2"/>
    <property type="match status" value="8"/>
</dbReference>
<evidence type="ECO:0000256" key="6">
    <source>
        <dbReference type="ARBA" id="ARBA00022833"/>
    </source>
</evidence>
<evidence type="ECO:0000256" key="10">
    <source>
        <dbReference type="ARBA" id="ARBA00023242"/>
    </source>
</evidence>
<reference evidence="14" key="2">
    <citation type="submission" date="2025-08" db="UniProtKB">
        <authorList>
            <consortium name="Ensembl"/>
        </authorList>
    </citation>
    <scope>IDENTIFICATION</scope>
</reference>
<dbReference type="Pfam" id="PF00096">
    <property type="entry name" value="zf-C2H2"/>
    <property type="match status" value="1"/>
</dbReference>
<evidence type="ECO:0000256" key="1">
    <source>
        <dbReference type="ARBA" id="ARBA00004123"/>
    </source>
</evidence>
<dbReference type="GO" id="GO:0003677">
    <property type="term" value="F:DNA binding"/>
    <property type="evidence" value="ECO:0007669"/>
    <property type="project" value="UniProtKB-KW"/>
</dbReference>
<comment type="subcellular location">
    <subcellularLocation>
        <location evidence="1">Nucleus</location>
    </subcellularLocation>
</comment>
<evidence type="ECO:0000256" key="4">
    <source>
        <dbReference type="ARBA" id="ARBA00022737"/>
    </source>
</evidence>
<keyword evidence="4" id="KW-0677">Repeat</keyword>
<organism evidence="14 15">
    <name type="scientific">Pygocentrus nattereri</name>
    <name type="common">Red-bellied piranha</name>
    <dbReference type="NCBI Taxonomy" id="42514"/>
    <lineage>
        <taxon>Eukaryota</taxon>
        <taxon>Metazoa</taxon>
        <taxon>Chordata</taxon>
        <taxon>Craniata</taxon>
        <taxon>Vertebrata</taxon>
        <taxon>Euteleostomi</taxon>
        <taxon>Actinopterygii</taxon>
        <taxon>Neopterygii</taxon>
        <taxon>Teleostei</taxon>
        <taxon>Ostariophysi</taxon>
        <taxon>Characiformes</taxon>
        <taxon>Characoidei</taxon>
        <taxon>Pygocentrus</taxon>
    </lineage>
</organism>
<dbReference type="GO" id="GO:0045944">
    <property type="term" value="P:positive regulation of transcription by RNA polymerase II"/>
    <property type="evidence" value="ECO:0007669"/>
    <property type="project" value="TreeGrafter"/>
</dbReference>
<protein>
    <recommendedName>
        <fullName evidence="13">C2H2-type domain-containing protein</fullName>
    </recommendedName>
</protein>
<dbReference type="SMART" id="SM00355">
    <property type="entry name" value="ZnF_C2H2"/>
    <property type="match status" value="11"/>
</dbReference>
<evidence type="ECO:0000256" key="7">
    <source>
        <dbReference type="ARBA" id="ARBA00023015"/>
    </source>
</evidence>
<feature type="domain" description="C2H2-type" evidence="13">
    <location>
        <begin position="631"/>
        <end position="659"/>
    </location>
</feature>
<keyword evidence="9" id="KW-0804">Transcription</keyword>
<dbReference type="GO" id="GO:0005634">
    <property type="term" value="C:nucleus"/>
    <property type="evidence" value="ECO:0007669"/>
    <property type="project" value="UniProtKB-SubCell"/>
</dbReference>
<evidence type="ECO:0000256" key="8">
    <source>
        <dbReference type="ARBA" id="ARBA00023125"/>
    </source>
</evidence>
<dbReference type="SUPFAM" id="SSF57667">
    <property type="entry name" value="beta-beta-alpha zinc fingers"/>
    <property type="match status" value="4"/>
</dbReference>
<feature type="domain" description="C2H2-type" evidence="13">
    <location>
        <begin position="62"/>
        <end position="90"/>
    </location>
</feature>
<evidence type="ECO:0000256" key="3">
    <source>
        <dbReference type="ARBA" id="ARBA00022723"/>
    </source>
</evidence>
<evidence type="ECO:0000256" key="5">
    <source>
        <dbReference type="ARBA" id="ARBA00022771"/>
    </source>
</evidence>
<evidence type="ECO:0000256" key="12">
    <source>
        <dbReference type="SAM" id="MobiDB-lite"/>
    </source>
</evidence>
<sequence>MSHFTPNHVHIMGGIKDAYQDVQPVTLCLAEESVTSHLYSHSAKGIEAHLSTLVEAFLIEVFRCRVCQFTSSQKARISSHVSERHSSPSPCTHLSCLEKDDEKSLTVGMRVDEEVELDQSGSPYDLHSDSKNSEDQMDMDRMSFLMYGMLQNISPPPCDIGLSSNSDGNLHVAQTCEVSTLFEEDRHGEGSEEEPVFQLEDTRDGLPGPLSAGMACTEDQDEEMAQSAHLMTLGLCRISSTKCPSQPAPLVSRLALTAGGQDALDASADDKQPLLTTAELQKQAEEDGGLSCVLCQVNMVSHSLLEVHLKCHDGEQGFKCPRCGWATVEWVNMERHWRGHGRRRSSKPHKCAVCHRTFRRADSRDAHEKRHNRHHRTRPKSSPLAQCSLCLEWCHSDREWEIHQRCHFQGSFKCLYCDFREPSWKKIHKHILNRHTQDDPDPDHQNSYHVGQLKLDTQPSSTYPKCLKGVPPESWCQVRKTRVKHKIVGRKKSEEEKKDGVRLTEKIREGGKVSKRKEFCCTLCNRKFSTKLTMRRHMGIHQGDKPFECPHCHYCTRLKASLIQHLRIHTGEKPYKCPQCSYASIDRSSLRRHLRTHTQEKPYHCQYCPYSSIQKKSLDLHSRRHHTGESFPCSLCQYSTPDRQLLLRHMRKHHSSEQSPALGLRSAPRSSSSNRPRTSK</sequence>
<accession>A0A3B4DLN7</accession>
<dbReference type="InterPro" id="IPR036236">
    <property type="entry name" value="Znf_C2H2_sf"/>
</dbReference>
<evidence type="ECO:0000259" key="13">
    <source>
        <dbReference type="PROSITE" id="PS50157"/>
    </source>
</evidence>
<evidence type="ECO:0000256" key="9">
    <source>
        <dbReference type="ARBA" id="ARBA00023163"/>
    </source>
</evidence>
<keyword evidence="15" id="KW-1185">Reference proteome</keyword>
<dbReference type="InterPro" id="IPR050688">
    <property type="entry name" value="Zinc_finger/UBP_domain"/>
</dbReference>
<feature type="region of interest" description="Disordered" evidence="12">
    <location>
        <begin position="362"/>
        <end position="381"/>
    </location>
</feature>
<dbReference type="Proteomes" id="UP001501920">
    <property type="component" value="Chromosome 2"/>
</dbReference>
<reference evidence="14" key="3">
    <citation type="submission" date="2025-09" db="UniProtKB">
        <authorList>
            <consortium name="Ensembl"/>
        </authorList>
    </citation>
    <scope>IDENTIFICATION</scope>
</reference>
<feature type="region of interest" description="Disordered" evidence="12">
    <location>
        <begin position="650"/>
        <end position="680"/>
    </location>
</feature>
<dbReference type="RefSeq" id="XP_037400149.1">
    <property type="nucleotide sequence ID" value="XM_037544252.1"/>
</dbReference>
<dbReference type="OMA" id="MFLVEVY"/>
<feature type="domain" description="C2H2-type" evidence="13">
    <location>
        <begin position="575"/>
        <end position="602"/>
    </location>
</feature>
<feature type="region of interest" description="Disordered" evidence="12">
    <location>
        <begin position="114"/>
        <end position="135"/>
    </location>
</feature>
<evidence type="ECO:0000256" key="2">
    <source>
        <dbReference type="ARBA" id="ARBA00006991"/>
    </source>
</evidence>
<evidence type="ECO:0000313" key="14">
    <source>
        <dbReference type="Ensembl" id="ENSPNAP00000024026.2"/>
    </source>
</evidence>
<feature type="domain" description="C2H2-type" evidence="13">
    <location>
        <begin position="603"/>
        <end position="631"/>
    </location>
</feature>
<reference evidence="14 15" key="1">
    <citation type="submission" date="2020-10" db="EMBL/GenBank/DDBJ databases">
        <title>Pygocentrus nattereri (red-bellied piranha) genome, fPygNat1, primary haplotype.</title>
        <authorList>
            <person name="Myers G."/>
            <person name="Meyer A."/>
            <person name="Karagic N."/>
            <person name="Pippel M."/>
            <person name="Winkler S."/>
            <person name="Tracey A."/>
            <person name="Wood J."/>
            <person name="Formenti G."/>
            <person name="Howe K."/>
            <person name="Fedrigo O."/>
            <person name="Jarvis E.D."/>
        </authorList>
    </citation>
    <scope>NUCLEOTIDE SEQUENCE [LARGE SCALE GENOMIC DNA]</scope>
</reference>
<proteinExistence type="inferred from homology"/>
<evidence type="ECO:0000313" key="15">
    <source>
        <dbReference type="Proteomes" id="UP001501920"/>
    </source>
</evidence>
<dbReference type="FunFam" id="3.30.160.60:FF:000448">
    <property type="entry name" value="RE1-silencing transcription factor A"/>
    <property type="match status" value="1"/>
</dbReference>
<dbReference type="GeneTree" id="ENSGT00910000144592"/>
<dbReference type="PROSITE" id="PS00028">
    <property type="entry name" value="ZINC_FINGER_C2H2_1"/>
    <property type="match status" value="3"/>
</dbReference>
<dbReference type="Gene3D" id="3.30.160.60">
    <property type="entry name" value="Classic Zinc Finger"/>
    <property type="match status" value="5"/>
</dbReference>
<feature type="domain" description="C2H2-type" evidence="13">
    <location>
        <begin position="547"/>
        <end position="574"/>
    </location>
</feature>
<dbReference type="AlphaFoldDB" id="A0A3B4DLN7"/>
<dbReference type="STRING" id="42514.ENSPNAP00000024026"/>
<feature type="domain" description="C2H2-type" evidence="13">
    <location>
        <begin position="318"/>
        <end position="345"/>
    </location>
</feature>
<feature type="compositionally biased region" description="Basic and acidic residues" evidence="12">
    <location>
        <begin position="126"/>
        <end position="135"/>
    </location>
</feature>
<keyword evidence="6" id="KW-0862">Zinc</keyword>
<keyword evidence="10" id="KW-0539">Nucleus</keyword>
<dbReference type="InterPro" id="IPR013087">
    <property type="entry name" value="Znf_C2H2_type"/>
</dbReference>
<feature type="compositionally biased region" description="Low complexity" evidence="12">
    <location>
        <begin position="665"/>
        <end position="680"/>
    </location>
</feature>
<dbReference type="GeneID" id="108430290"/>
<keyword evidence="8" id="KW-0238">DNA-binding</keyword>
<comment type="similarity">
    <text evidence="2">Belongs to the krueppel C2H2-type zinc-finger protein family.</text>
</comment>
<feature type="domain" description="C2H2-type" evidence="13">
    <location>
        <begin position="519"/>
        <end position="546"/>
    </location>
</feature>
<dbReference type="FunFam" id="3.30.160.60:FF:001156">
    <property type="entry name" value="Zinc finger protein 407"/>
    <property type="match status" value="1"/>
</dbReference>
<keyword evidence="7" id="KW-0805">Transcription regulation</keyword>
<dbReference type="PANTHER" id="PTHR24403">
    <property type="entry name" value="ZINC FINGER PROTEIN"/>
    <property type="match status" value="1"/>
</dbReference>